<evidence type="ECO:0000313" key="2">
    <source>
        <dbReference type="Proteomes" id="UP000230002"/>
    </source>
</evidence>
<organism evidence="1 2">
    <name type="scientific">Ganoderma sinense ZZ0214-1</name>
    <dbReference type="NCBI Taxonomy" id="1077348"/>
    <lineage>
        <taxon>Eukaryota</taxon>
        <taxon>Fungi</taxon>
        <taxon>Dikarya</taxon>
        <taxon>Basidiomycota</taxon>
        <taxon>Agaricomycotina</taxon>
        <taxon>Agaricomycetes</taxon>
        <taxon>Polyporales</taxon>
        <taxon>Polyporaceae</taxon>
        <taxon>Ganoderma</taxon>
    </lineage>
</organism>
<dbReference type="Gene3D" id="3.80.10.10">
    <property type="entry name" value="Ribonuclease Inhibitor"/>
    <property type="match status" value="1"/>
</dbReference>
<dbReference type="AlphaFoldDB" id="A0A2G8SFJ6"/>
<gene>
    <name evidence="1" type="ORF">GSI_05239</name>
</gene>
<evidence type="ECO:0000313" key="1">
    <source>
        <dbReference type="EMBL" id="PIL32536.1"/>
    </source>
</evidence>
<dbReference type="EMBL" id="AYKW01000010">
    <property type="protein sequence ID" value="PIL32536.1"/>
    <property type="molecule type" value="Genomic_DNA"/>
</dbReference>
<dbReference type="OrthoDB" id="2748713at2759"/>
<comment type="caution">
    <text evidence="1">The sequence shown here is derived from an EMBL/GenBank/DDBJ whole genome shotgun (WGS) entry which is preliminary data.</text>
</comment>
<keyword evidence="2" id="KW-1185">Reference proteome</keyword>
<proteinExistence type="predicted"/>
<name>A0A2G8SFJ6_9APHY</name>
<protein>
    <submittedName>
        <fullName evidence="1">Uncharacterized protein</fullName>
    </submittedName>
</protein>
<reference evidence="1 2" key="1">
    <citation type="journal article" date="2015" name="Sci. Rep.">
        <title>Chromosome-level genome map provides insights into diverse defense mechanisms in the medicinal fungus Ganoderma sinense.</title>
        <authorList>
            <person name="Zhu Y."/>
            <person name="Xu J."/>
            <person name="Sun C."/>
            <person name="Zhou S."/>
            <person name="Xu H."/>
            <person name="Nelson D.R."/>
            <person name="Qian J."/>
            <person name="Song J."/>
            <person name="Luo H."/>
            <person name="Xiang L."/>
            <person name="Li Y."/>
            <person name="Xu Z."/>
            <person name="Ji A."/>
            <person name="Wang L."/>
            <person name="Lu S."/>
            <person name="Hayward A."/>
            <person name="Sun W."/>
            <person name="Li X."/>
            <person name="Schwartz D.C."/>
            <person name="Wang Y."/>
            <person name="Chen S."/>
        </authorList>
    </citation>
    <scope>NUCLEOTIDE SEQUENCE [LARGE SCALE GENOMIC DNA]</scope>
    <source>
        <strain evidence="1 2">ZZ0214-1</strain>
    </source>
</reference>
<dbReference type="InterPro" id="IPR032675">
    <property type="entry name" value="LRR_dom_sf"/>
</dbReference>
<sequence>MLRNRPIVLENFNTILRFHDFIFSDAAARPRHIVVLRVNAIHREINPDPVRRERVVAALLAILQRAPSLVSLELSSSANGRPLGYLDDTRLVAAVGKLATLRELTIGGRTQSADFIGAVRAPLTKFTLRFMKPAGGLNEWSPTSLIGAISHFAPSLESLSIWNTRVRLEDDDPSSPLSIARAVTGGIQFHALRSLTIAYLVTVPRLPLLFELFPNLDDTLHLAAFLYDYPDDVELDERYNTFFRAAREENDAAQRQLQQGGRRGWQRLKRLVCDVETLFVLNLGCPIGLTIVESCEPDPDSEMGGRVVRVGGALARRDDPPEAAATLTHLTLCVKYEYQVDSTPEAGSEEAPTPSYPGSWDDVWRDTLLPALEPLHALTHFRLVFHCEVWWKSHNASPSQPPARTISNDPFLASLRPTSSQFDFAAVGSAIAHAVPSLQYCFLTSSAWVAETKVVGTFSIPDRWRESRAWRVARCAPNISPRVDKAELHEVTKSDSIDAGGKRREPELVSLHDDVAETIIEREDLVLSFDEVTTMRWKNI</sequence>
<dbReference type="Proteomes" id="UP000230002">
    <property type="component" value="Unassembled WGS sequence"/>
</dbReference>
<accession>A0A2G8SFJ6</accession>